<evidence type="ECO:0000313" key="10">
    <source>
        <dbReference type="EMBL" id="KAK1425173.1"/>
    </source>
</evidence>
<evidence type="ECO:0000256" key="8">
    <source>
        <dbReference type="SAM" id="Phobius"/>
    </source>
</evidence>
<reference evidence="10" key="1">
    <citation type="journal article" date="2023" name="bioRxiv">
        <title>Improved chromosome-level genome assembly for marigold (Tagetes erecta).</title>
        <authorList>
            <person name="Jiang F."/>
            <person name="Yuan L."/>
            <person name="Wang S."/>
            <person name="Wang H."/>
            <person name="Xu D."/>
            <person name="Wang A."/>
            <person name="Fan W."/>
        </authorList>
    </citation>
    <scope>NUCLEOTIDE SEQUENCE</scope>
    <source>
        <strain evidence="10">WSJ</strain>
        <tissue evidence="10">Leaf</tissue>
    </source>
</reference>
<evidence type="ECO:0000313" key="11">
    <source>
        <dbReference type="Proteomes" id="UP001229421"/>
    </source>
</evidence>
<gene>
    <name evidence="10" type="ORF">QVD17_20519</name>
</gene>
<dbReference type="InterPro" id="IPR056462">
    <property type="entry name" value="HAD_RAM2/GPAT1-8"/>
</dbReference>
<dbReference type="GO" id="GO:0016791">
    <property type="term" value="F:phosphatase activity"/>
    <property type="evidence" value="ECO:0007669"/>
    <property type="project" value="TreeGrafter"/>
</dbReference>
<protein>
    <recommendedName>
        <fullName evidence="9">Glycerol-3-phosphate acyltransferase RAM2/GPAT1-8 HAD-like domain-containing protein</fullName>
    </recommendedName>
</protein>
<feature type="domain" description="Glycerol-3-phosphate acyltransferase RAM2/GPAT1-8 HAD-like" evidence="9">
    <location>
        <begin position="29"/>
        <end position="160"/>
    </location>
</feature>
<name>A0AAD8KLU8_TARER</name>
<evidence type="ECO:0000259" key="9">
    <source>
        <dbReference type="Pfam" id="PF23270"/>
    </source>
</evidence>
<organism evidence="10 11">
    <name type="scientific">Tagetes erecta</name>
    <name type="common">African marigold</name>
    <dbReference type="NCBI Taxonomy" id="13708"/>
    <lineage>
        <taxon>Eukaryota</taxon>
        <taxon>Viridiplantae</taxon>
        <taxon>Streptophyta</taxon>
        <taxon>Embryophyta</taxon>
        <taxon>Tracheophyta</taxon>
        <taxon>Spermatophyta</taxon>
        <taxon>Magnoliopsida</taxon>
        <taxon>eudicotyledons</taxon>
        <taxon>Gunneridae</taxon>
        <taxon>Pentapetalae</taxon>
        <taxon>asterids</taxon>
        <taxon>campanulids</taxon>
        <taxon>Asterales</taxon>
        <taxon>Asteraceae</taxon>
        <taxon>Asteroideae</taxon>
        <taxon>Heliantheae alliance</taxon>
        <taxon>Tageteae</taxon>
        <taxon>Tagetes</taxon>
    </lineage>
</organism>
<dbReference type="GO" id="GO:0016020">
    <property type="term" value="C:membrane"/>
    <property type="evidence" value="ECO:0007669"/>
    <property type="project" value="UniProtKB-SubCell"/>
</dbReference>
<evidence type="ECO:0000256" key="2">
    <source>
        <dbReference type="ARBA" id="ARBA00007937"/>
    </source>
</evidence>
<sequence length="172" mass="19376">MLPPRLQHDQKTFPLISEYNSSSVSHRSIASDLDGTLLKARLSFPYYIFIAIESGSLLRGLILLISLPIISLVYIFVSKDLSGKLMIFITFCGIKIRDIKVASRSVLPRFYAADVRRDSFQVFDNCQRKVIVTANPVVMVETFAKEVLGAEKVLGTEIEVDPIRGRRELLDL</sequence>
<keyword evidence="6 8" id="KW-0472">Membrane</keyword>
<dbReference type="Pfam" id="PF23270">
    <property type="entry name" value="HAD_RAM2_N"/>
    <property type="match status" value="1"/>
</dbReference>
<dbReference type="GO" id="GO:0010143">
    <property type="term" value="P:cutin biosynthetic process"/>
    <property type="evidence" value="ECO:0007669"/>
    <property type="project" value="TreeGrafter"/>
</dbReference>
<comment type="caution">
    <text evidence="10">The sequence shown here is derived from an EMBL/GenBank/DDBJ whole genome shotgun (WGS) entry which is preliminary data.</text>
</comment>
<evidence type="ECO:0000256" key="7">
    <source>
        <dbReference type="ARBA" id="ARBA00023315"/>
    </source>
</evidence>
<dbReference type="Proteomes" id="UP001229421">
    <property type="component" value="Unassembled WGS sequence"/>
</dbReference>
<evidence type="ECO:0000256" key="4">
    <source>
        <dbReference type="ARBA" id="ARBA00022692"/>
    </source>
</evidence>
<dbReference type="GO" id="GO:0090447">
    <property type="term" value="F:glycerol-3-phosphate 2-O-acyltransferase activity"/>
    <property type="evidence" value="ECO:0007669"/>
    <property type="project" value="TreeGrafter"/>
</dbReference>
<evidence type="ECO:0000256" key="6">
    <source>
        <dbReference type="ARBA" id="ARBA00023136"/>
    </source>
</evidence>
<keyword evidence="11" id="KW-1185">Reference proteome</keyword>
<keyword evidence="7" id="KW-0012">Acyltransferase</keyword>
<keyword evidence="5 8" id="KW-1133">Transmembrane helix</keyword>
<evidence type="ECO:0000256" key="5">
    <source>
        <dbReference type="ARBA" id="ARBA00022989"/>
    </source>
</evidence>
<dbReference type="PANTHER" id="PTHR15486:SF70">
    <property type="entry name" value="GLYCEROL-3-PHOSPHATE ACYLTRANSFERASE 8-RELATED"/>
    <property type="match status" value="1"/>
</dbReference>
<dbReference type="AlphaFoldDB" id="A0AAD8KLU8"/>
<comment type="similarity">
    <text evidence="2">Belongs to the GPAT/DAPAT family.</text>
</comment>
<keyword evidence="3" id="KW-0808">Transferase</keyword>
<feature type="transmembrane region" description="Helical" evidence="8">
    <location>
        <begin position="46"/>
        <end position="77"/>
    </location>
</feature>
<keyword evidence="4 8" id="KW-0812">Transmembrane</keyword>
<proteinExistence type="inferred from homology"/>
<dbReference type="PANTHER" id="PTHR15486">
    <property type="entry name" value="ANCIENT UBIQUITOUS PROTEIN"/>
    <property type="match status" value="1"/>
</dbReference>
<accession>A0AAD8KLU8</accession>
<evidence type="ECO:0000256" key="1">
    <source>
        <dbReference type="ARBA" id="ARBA00004370"/>
    </source>
</evidence>
<dbReference type="EMBL" id="JAUHHV010000005">
    <property type="protein sequence ID" value="KAK1425173.1"/>
    <property type="molecule type" value="Genomic_DNA"/>
</dbReference>
<evidence type="ECO:0000256" key="3">
    <source>
        <dbReference type="ARBA" id="ARBA00022679"/>
    </source>
</evidence>
<comment type="subcellular location">
    <subcellularLocation>
        <location evidence="1">Membrane</location>
    </subcellularLocation>
</comment>